<organism evidence="3 4">
    <name type="scientific">Portunus trituberculatus</name>
    <name type="common">Swimming crab</name>
    <name type="synonym">Neptunus trituberculatus</name>
    <dbReference type="NCBI Taxonomy" id="210409"/>
    <lineage>
        <taxon>Eukaryota</taxon>
        <taxon>Metazoa</taxon>
        <taxon>Ecdysozoa</taxon>
        <taxon>Arthropoda</taxon>
        <taxon>Crustacea</taxon>
        <taxon>Multicrustacea</taxon>
        <taxon>Malacostraca</taxon>
        <taxon>Eumalacostraca</taxon>
        <taxon>Eucarida</taxon>
        <taxon>Decapoda</taxon>
        <taxon>Pleocyemata</taxon>
        <taxon>Brachyura</taxon>
        <taxon>Eubrachyura</taxon>
        <taxon>Portunoidea</taxon>
        <taxon>Portunidae</taxon>
        <taxon>Portuninae</taxon>
        <taxon>Portunus</taxon>
    </lineage>
</organism>
<gene>
    <name evidence="3" type="ORF">E2C01_064342</name>
</gene>
<dbReference type="Proteomes" id="UP000324222">
    <property type="component" value="Unassembled WGS sequence"/>
</dbReference>
<feature type="compositionally biased region" description="Acidic residues" evidence="1">
    <location>
        <begin position="15"/>
        <end position="25"/>
    </location>
</feature>
<feature type="region of interest" description="Disordered" evidence="1">
    <location>
        <begin position="1"/>
        <end position="38"/>
    </location>
</feature>
<dbReference type="Pfam" id="PF12923">
    <property type="entry name" value="RRP7"/>
    <property type="match status" value="1"/>
</dbReference>
<evidence type="ECO:0000256" key="1">
    <source>
        <dbReference type="SAM" id="MobiDB-lite"/>
    </source>
</evidence>
<proteinExistence type="predicted"/>
<evidence type="ECO:0000259" key="2">
    <source>
        <dbReference type="Pfam" id="PF12923"/>
    </source>
</evidence>
<name>A0A5B7HNI1_PORTR</name>
<sequence>MGYDVLLALGHQQQEEEEEEEEEMEKEEKKEKEEEKAPDISVMDLYSFATREQAKKVLISVTERYSPI</sequence>
<protein>
    <recommendedName>
        <fullName evidence="2">Ribosomal RNA-processing protein 7 C-terminal domain-containing protein</fullName>
    </recommendedName>
</protein>
<feature type="domain" description="Ribosomal RNA-processing protein 7 C-terminal" evidence="2">
    <location>
        <begin position="11"/>
        <end position="65"/>
    </location>
</feature>
<keyword evidence="4" id="KW-1185">Reference proteome</keyword>
<reference evidence="3 4" key="1">
    <citation type="submission" date="2019-05" db="EMBL/GenBank/DDBJ databases">
        <title>Another draft genome of Portunus trituberculatus and its Hox gene families provides insights of decapod evolution.</title>
        <authorList>
            <person name="Jeong J.-H."/>
            <person name="Song I."/>
            <person name="Kim S."/>
            <person name="Choi T."/>
            <person name="Kim D."/>
            <person name="Ryu S."/>
            <person name="Kim W."/>
        </authorList>
    </citation>
    <scope>NUCLEOTIDE SEQUENCE [LARGE SCALE GENOMIC DNA]</scope>
    <source>
        <tissue evidence="3">Muscle</tissue>
    </source>
</reference>
<evidence type="ECO:0000313" key="3">
    <source>
        <dbReference type="EMBL" id="MPC70104.1"/>
    </source>
</evidence>
<evidence type="ECO:0000313" key="4">
    <source>
        <dbReference type="Proteomes" id="UP000324222"/>
    </source>
</evidence>
<accession>A0A5B7HNI1</accession>
<dbReference type="EMBL" id="VSRR010030541">
    <property type="protein sequence ID" value="MPC70104.1"/>
    <property type="molecule type" value="Genomic_DNA"/>
</dbReference>
<comment type="caution">
    <text evidence="3">The sequence shown here is derived from an EMBL/GenBank/DDBJ whole genome shotgun (WGS) entry which is preliminary data.</text>
</comment>
<dbReference type="AlphaFoldDB" id="A0A5B7HNI1"/>
<feature type="compositionally biased region" description="Basic and acidic residues" evidence="1">
    <location>
        <begin position="26"/>
        <end position="38"/>
    </location>
</feature>
<dbReference type="InterPro" id="IPR024326">
    <property type="entry name" value="RRP7_C"/>
</dbReference>